<dbReference type="Proteomes" id="UP001180020">
    <property type="component" value="Unassembled WGS sequence"/>
</dbReference>
<feature type="compositionally biased region" description="Basic and acidic residues" evidence="6">
    <location>
        <begin position="30"/>
        <end position="60"/>
    </location>
</feature>
<accession>A0AAV9DR24</accession>
<reference evidence="9" key="1">
    <citation type="journal article" date="2023" name="Nat. Commun.">
        <title>Diploid and tetraploid genomes of Acorus and the evolution of monocots.</title>
        <authorList>
            <person name="Ma L."/>
            <person name="Liu K.W."/>
            <person name="Li Z."/>
            <person name="Hsiao Y.Y."/>
            <person name="Qi Y."/>
            <person name="Fu T."/>
            <person name="Tang G.D."/>
            <person name="Zhang D."/>
            <person name="Sun W.H."/>
            <person name="Liu D.K."/>
            <person name="Li Y."/>
            <person name="Chen G.Z."/>
            <person name="Liu X.D."/>
            <person name="Liao X.Y."/>
            <person name="Jiang Y.T."/>
            <person name="Yu X."/>
            <person name="Hao Y."/>
            <person name="Huang J."/>
            <person name="Zhao X.W."/>
            <person name="Ke S."/>
            <person name="Chen Y.Y."/>
            <person name="Wu W.L."/>
            <person name="Hsu J.L."/>
            <person name="Lin Y.F."/>
            <person name="Huang M.D."/>
            <person name="Li C.Y."/>
            <person name="Huang L."/>
            <person name="Wang Z.W."/>
            <person name="Zhao X."/>
            <person name="Zhong W.Y."/>
            <person name="Peng D.H."/>
            <person name="Ahmad S."/>
            <person name="Lan S."/>
            <person name="Zhang J.S."/>
            <person name="Tsai W.C."/>
            <person name="Van de Peer Y."/>
            <person name="Liu Z.J."/>
        </authorList>
    </citation>
    <scope>NUCLEOTIDE SEQUENCE</scope>
    <source>
        <strain evidence="9">CP</strain>
    </source>
</reference>
<dbReference type="Gene3D" id="1.10.472.10">
    <property type="entry name" value="Cyclin-like"/>
    <property type="match status" value="2"/>
</dbReference>
<evidence type="ECO:0000256" key="2">
    <source>
        <dbReference type="ARBA" id="ARBA00022618"/>
    </source>
</evidence>
<dbReference type="SMART" id="SM01332">
    <property type="entry name" value="Cyclin_C"/>
    <property type="match status" value="1"/>
</dbReference>
<dbReference type="EMBL" id="JAUJYO010000011">
    <property type="protein sequence ID" value="KAK1303658.1"/>
    <property type="molecule type" value="Genomic_DNA"/>
</dbReference>
<evidence type="ECO:0000256" key="6">
    <source>
        <dbReference type="SAM" id="MobiDB-lite"/>
    </source>
</evidence>
<evidence type="ECO:0000256" key="5">
    <source>
        <dbReference type="RuleBase" id="RU000383"/>
    </source>
</evidence>
<dbReference type="SMART" id="SM00385">
    <property type="entry name" value="CYCLIN"/>
    <property type="match status" value="2"/>
</dbReference>
<dbReference type="FunFam" id="1.10.472.10:FF:000091">
    <property type="entry name" value="putative cyclin-B3-1 isoform X3"/>
    <property type="match status" value="1"/>
</dbReference>
<sequence length="669" mass="74309">MLRRPPMAGDRSVSRSAAVGVGFKIYTENKASDGQKRKSVPARDEGKGEIKGIAKAKENVPSKQDVSGKTVAGRKALANVSNYGTYSLRNRSIDASKQLKPPDGSGVCGTRKASLTKFTSSLNSKLGKPARGKLNAHSNHHGAESCHSSSDSESKMYSDRTKITASTSRFFEGKVASKHLVAKGKLETSITKRSGDNLSTLKGNVNKPRQSIRKSNNYANSVMGRNTLKEANGDTDRLPNNQSSNDSRHIQYPGGNRILLSSKKKSGILLARSRTSFTNQRAMSKKLMDTSASSRKNVGTVRRGAHASSKVKLISDSTCTLGVPKSAAETASLKKEVEVACQPILDSVACIIPEKSGSEKVPSDDDGSSKETVTAIISRPKRMRRRSYTSSLVERSKDKLPAIDDDTNPLEAVEYIEDIYEYYWIMEVQNPSLANYMDIQTDVSPRLRGILINWLIEVHHKFQLMEETLFLMVELNDRFLSMVSIEKDQLQLVGLTALLLASKYEDFWHPKIKDLISISANAYTRDQMLAMEKLILRKLKFRLSSPTPYVFMLRFLKAAQSDNKKLEHLAFYLIELCLVEYEALKFKPSLLCATAIYIARCTIHISPPWTAVLSKHARYEESQLRACGEMILSFHRAAAKGPLKVTYEKYLNPDRCRVAAIRPLSSLPT</sequence>
<dbReference type="InterPro" id="IPR006671">
    <property type="entry name" value="Cyclin_N"/>
</dbReference>
<feature type="region of interest" description="Disordered" evidence="6">
    <location>
        <begin position="280"/>
        <end position="304"/>
    </location>
</feature>
<dbReference type="Pfam" id="PF02984">
    <property type="entry name" value="Cyclin_C"/>
    <property type="match status" value="1"/>
</dbReference>
<evidence type="ECO:0000259" key="8">
    <source>
        <dbReference type="SMART" id="SM01332"/>
    </source>
</evidence>
<dbReference type="PANTHER" id="PTHR10177">
    <property type="entry name" value="CYCLINS"/>
    <property type="match status" value="1"/>
</dbReference>
<dbReference type="InterPro" id="IPR004367">
    <property type="entry name" value="Cyclin_C-dom"/>
</dbReference>
<evidence type="ECO:0000259" key="7">
    <source>
        <dbReference type="SMART" id="SM00385"/>
    </source>
</evidence>
<keyword evidence="2" id="KW-0132">Cell division</keyword>
<dbReference type="SUPFAM" id="SSF47954">
    <property type="entry name" value="Cyclin-like"/>
    <property type="match status" value="2"/>
</dbReference>
<evidence type="ECO:0000313" key="10">
    <source>
        <dbReference type="Proteomes" id="UP001180020"/>
    </source>
</evidence>
<keyword evidence="10" id="KW-1185">Reference proteome</keyword>
<proteinExistence type="inferred from homology"/>
<gene>
    <name evidence="9" type="primary">CYCB3-1</name>
    <name evidence="9" type="ORF">QJS10_CPB11g01461</name>
</gene>
<feature type="domain" description="Cyclin-like" evidence="7">
    <location>
        <begin position="550"/>
        <end position="633"/>
    </location>
</feature>
<reference evidence="9" key="2">
    <citation type="submission" date="2023-06" db="EMBL/GenBank/DDBJ databases">
        <authorList>
            <person name="Ma L."/>
            <person name="Liu K.-W."/>
            <person name="Li Z."/>
            <person name="Hsiao Y.-Y."/>
            <person name="Qi Y."/>
            <person name="Fu T."/>
            <person name="Tang G."/>
            <person name="Zhang D."/>
            <person name="Sun W.-H."/>
            <person name="Liu D.-K."/>
            <person name="Li Y."/>
            <person name="Chen G.-Z."/>
            <person name="Liu X.-D."/>
            <person name="Liao X.-Y."/>
            <person name="Jiang Y.-T."/>
            <person name="Yu X."/>
            <person name="Hao Y."/>
            <person name="Huang J."/>
            <person name="Zhao X.-W."/>
            <person name="Ke S."/>
            <person name="Chen Y.-Y."/>
            <person name="Wu W.-L."/>
            <person name="Hsu J.-L."/>
            <person name="Lin Y.-F."/>
            <person name="Huang M.-D."/>
            <person name="Li C.-Y."/>
            <person name="Huang L."/>
            <person name="Wang Z.-W."/>
            <person name="Zhao X."/>
            <person name="Zhong W.-Y."/>
            <person name="Peng D.-H."/>
            <person name="Ahmad S."/>
            <person name="Lan S."/>
            <person name="Zhang J.-S."/>
            <person name="Tsai W.-C."/>
            <person name="Van De Peer Y."/>
            <person name="Liu Z.-J."/>
        </authorList>
    </citation>
    <scope>NUCLEOTIDE SEQUENCE</scope>
    <source>
        <strain evidence="9">CP</strain>
        <tissue evidence="9">Leaves</tissue>
    </source>
</reference>
<feature type="region of interest" description="Disordered" evidence="6">
    <location>
        <begin position="222"/>
        <end position="250"/>
    </location>
</feature>
<evidence type="ECO:0000256" key="4">
    <source>
        <dbReference type="ARBA" id="ARBA00023306"/>
    </source>
</evidence>
<feature type="domain" description="Cyclin-like" evidence="7">
    <location>
        <begin position="453"/>
        <end position="537"/>
    </location>
</feature>
<organism evidence="9 10">
    <name type="scientific">Acorus calamus</name>
    <name type="common">Sweet flag</name>
    <dbReference type="NCBI Taxonomy" id="4465"/>
    <lineage>
        <taxon>Eukaryota</taxon>
        <taxon>Viridiplantae</taxon>
        <taxon>Streptophyta</taxon>
        <taxon>Embryophyta</taxon>
        <taxon>Tracheophyta</taxon>
        <taxon>Spermatophyta</taxon>
        <taxon>Magnoliopsida</taxon>
        <taxon>Liliopsida</taxon>
        <taxon>Acoraceae</taxon>
        <taxon>Acorus</taxon>
    </lineage>
</organism>
<dbReference type="FunFam" id="1.10.472.10:FF:000057">
    <property type="entry name" value="Cyclin N-terminal domain containing 2"/>
    <property type="match status" value="1"/>
</dbReference>
<feature type="region of interest" description="Disordered" evidence="6">
    <location>
        <begin position="28"/>
        <end position="68"/>
    </location>
</feature>
<evidence type="ECO:0000256" key="3">
    <source>
        <dbReference type="ARBA" id="ARBA00023127"/>
    </source>
</evidence>
<dbReference type="Pfam" id="PF00134">
    <property type="entry name" value="Cyclin_N"/>
    <property type="match status" value="1"/>
</dbReference>
<name>A0AAV9DR24_ACOCL</name>
<evidence type="ECO:0000256" key="1">
    <source>
        <dbReference type="ARBA" id="ARBA00006955"/>
    </source>
</evidence>
<evidence type="ECO:0000313" key="9">
    <source>
        <dbReference type="EMBL" id="KAK1303658.1"/>
    </source>
</evidence>
<protein>
    <submittedName>
        <fullName evidence="9">Cyclin-B3-1</fullName>
    </submittedName>
</protein>
<feature type="region of interest" description="Disordered" evidence="6">
    <location>
        <begin position="122"/>
        <end position="160"/>
    </location>
</feature>
<feature type="domain" description="Cyclin C-terminal" evidence="8">
    <location>
        <begin position="546"/>
        <end position="664"/>
    </location>
</feature>
<dbReference type="GO" id="GO:0051301">
    <property type="term" value="P:cell division"/>
    <property type="evidence" value="ECO:0007669"/>
    <property type="project" value="UniProtKB-KW"/>
</dbReference>
<comment type="caution">
    <text evidence="9">The sequence shown here is derived from an EMBL/GenBank/DDBJ whole genome shotgun (WGS) entry which is preliminary data.</text>
</comment>
<dbReference type="InterPro" id="IPR036915">
    <property type="entry name" value="Cyclin-like_sf"/>
</dbReference>
<dbReference type="AlphaFoldDB" id="A0AAV9DR24"/>
<comment type="similarity">
    <text evidence="1">Belongs to the cyclin family. Cyclin AB subfamily.</text>
</comment>
<dbReference type="InterPro" id="IPR039361">
    <property type="entry name" value="Cyclin"/>
</dbReference>
<dbReference type="InterPro" id="IPR013763">
    <property type="entry name" value="Cyclin-like_dom"/>
</dbReference>
<keyword evidence="4" id="KW-0131">Cell cycle</keyword>
<feature type="compositionally biased region" description="Basic and acidic residues" evidence="6">
    <location>
        <begin position="227"/>
        <end position="237"/>
    </location>
</feature>
<feature type="compositionally biased region" description="Basic and acidic residues" evidence="6">
    <location>
        <begin position="150"/>
        <end position="160"/>
    </location>
</feature>
<keyword evidence="3 5" id="KW-0195">Cyclin</keyword>